<evidence type="ECO:0000256" key="5">
    <source>
        <dbReference type="ARBA" id="ARBA00012116"/>
    </source>
</evidence>
<evidence type="ECO:0000256" key="10">
    <source>
        <dbReference type="ARBA" id="ARBA00023277"/>
    </source>
</evidence>
<name>A0ABS6EIA2_9CLOT</name>
<gene>
    <name evidence="12" type="primary">pdxA</name>
    <name evidence="12" type="ORF">KQI86_10520</name>
</gene>
<comment type="similarity">
    <text evidence="3">Belongs to the PdxA family. PdxA2 subfamily.</text>
</comment>
<comment type="catalytic activity">
    <reaction evidence="11">
        <text>4-O-phospho-D-threonate + NAD(+) = dihydroxyacetone phosphate + CO2 + NADH</text>
        <dbReference type="Rhea" id="RHEA:52396"/>
        <dbReference type="ChEBI" id="CHEBI:16526"/>
        <dbReference type="ChEBI" id="CHEBI:57540"/>
        <dbReference type="ChEBI" id="CHEBI:57642"/>
        <dbReference type="ChEBI" id="CHEBI:57945"/>
        <dbReference type="ChEBI" id="CHEBI:136590"/>
        <dbReference type="EC" id="1.1.1.408"/>
    </reaction>
</comment>
<keyword evidence="7" id="KW-0479">Metal-binding</keyword>
<evidence type="ECO:0000256" key="3">
    <source>
        <dbReference type="ARBA" id="ARBA00009464"/>
    </source>
</evidence>
<keyword evidence="13" id="KW-1185">Reference proteome</keyword>
<accession>A0ABS6EIA2</accession>
<keyword evidence="8 12" id="KW-0560">Oxidoreductase</keyword>
<evidence type="ECO:0000256" key="6">
    <source>
        <dbReference type="ARBA" id="ARBA00016951"/>
    </source>
</evidence>
<organism evidence="12 13">
    <name type="scientific">Clostridium mobile</name>
    <dbReference type="NCBI Taxonomy" id="2841512"/>
    <lineage>
        <taxon>Bacteria</taxon>
        <taxon>Bacillati</taxon>
        <taxon>Bacillota</taxon>
        <taxon>Clostridia</taxon>
        <taxon>Eubacteriales</taxon>
        <taxon>Clostridiaceae</taxon>
        <taxon>Clostridium</taxon>
    </lineage>
</organism>
<comment type="caution">
    <text evidence="12">The sequence shown here is derived from an EMBL/GenBank/DDBJ whole genome shotgun (WGS) entry which is preliminary data.</text>
</comment>
<evidence type="ECO:0000256" key="2">
    <source>
        <dbReference type="ARBA" id="ARBA00003324"/>
    </source>
</evidence>
<keyword evidence="10" id="KW-0119">Carbohydrate metabolism</keyword>
<evidence type="ECO:0000256" key="11">
    <source>
        <dbReference type="ARBA" id="ARBA00049355"/>
    </source>
</evidence>
<dbReference type="Proteomes" id="UP000726170">
    <property type="component" value="Unassembled WGS sequence"/>
</dbReference>
<dbReference type="EMBL" id="JAHLQF010000002">
    <property type="protein sequence ID" value="MBU5484768.1"/>
    <property type="molecule type" value="Genomic_DNA"/>
</dbReference>
<dbReference type="Pfam" id="PF04166">
    <property type="entry name" value="PdxA"/>
    <property type="match status" value="1"/>
</dbReference>
<evidence type="ECO:0000313" key="13">
    <source>
        <dbReference type="Proteomes" id="UP000726170"/>
    </source>
</evidence>
<comment type="subunit">
    <text evidence="4">Homodimer.</text>
</comment>
<dbReference type="PANTHER" id="PTHR30004">
    <property type="entry name" value="4-HYDROXYTHREONINE-4-PHOSPHATE DEHYDROGENASE"/>
    <property type="match status" value="1"/>
</dbReference>
<sequence>MMNYLGITMGDPAGVGCEIILKTLHGNEEFRKKSIIFGSEEVIKFYMNLLNIDEKLNIIKDILDFDKDSINLVNVLPITMNDFRIGKVSALCGDAAYKYVELAIKWAMEKKIKGVVTAPLNKEALHLGGHNFDGHTEIFAKLTHTNKYAMMLWSDKLKVIHASTHVSLKEACNRVEKERVLDVIKLAYSSLKNMGISNPRIAVAGLNPHAGESGIFGREEIEEITPAVLEGKGLKIDVEGPVAPDTVFLKAYRGQYDIVVAIYHDQGHIPMKLLAFDSGVNITLGLPIVRTSVDHGTAFDIAGKGIAAEESMINAIKAAESFN</sequence>
<proteinExistence type="inferred from homology"/>
<protein>
    <recommendedName>
        <fullName evidence="6">Putative D-threonate 4-phosphate dehydrogenase</fullName>
        <ecNumber evidence="5">1.1.1.408</ecNumber>
    </recommendedName>
</protein>
<evidence type="ECO:0000256" key="1">
    <source>
        <dbReference type="ARBA" id="ARBA00001968"/>
    </source>
</evidence>
<evidence type="ECO:0000256" key="9">
    <source>
        <dbReference type="ARBA" id="ARBA00023027"/>
    </source>
</evidence>
<evidence type="ECO:0000313" key="12">
    <source>
        <dbReference type="EMBL" id="MBU5484768.1"/>
    </source>
</evidence>
<evidence type="ECO:0000256" key="7">
    <source>
        <dbReference type="ARBA" id="ARBA00022723"/>
    </source>
</evidence>
<evidence type="ECO:0000256" key="8">
    <source>
        <dbReference type="ARBA" id="ARBA00023002"/>
    </source>
</evidence>
<dbReference type="PANTHER" id="PTHR30004:SF6">
    <property type="entry name" value="D-THREONATE 4-PHOSPHATE DEHYDROGENASE"/>
    <property type="match status" value="1"/>
</dbReference>
<dbReference type="EC" id="1.1.1.408" evidence="5"/>
<dbReference type="GO" id="GO:0050570">
    <property type="term" value="F:4-hydroxythreonine-4-phosphate dehydrogenase activity"/>
    <property type="evidence" value="ECO:0007669"/>
    <property type="project" value="UniProtKB-EC"/>
</dbReference>
<evidence type="ECO:0000256" key="4">
    <source>
        <dbReference type="ARBA" id="ARBA00011738"/>
    </source>
</evidence>
<keyword evidence="9" id="KW-0520">NAD</keyword>
<dbReference type="InterPro" id="IPR005255">
    <property type="entry name" value="PdxA_fam"/>
</dbReference>
<comment type="function">
    <text evidence="2">Catalyzes the NAD-dependent oxidation and subsequent decarboxylation of D-threonate 4-phosphate to produce dihydroxyacetone phosphate (DHAP).</text>
</comment>
<reference evidence="12 13" key="1">
    <citation type="submission" date="2021-06" db="EMBL/GenBank/DDBJ databases">
        <authorList>
            <person name="Sun Q."/>
            <person name="Li D."/>
        </authorList>
    </citation>
    <scope>NUCLEOTIDE SEQUENCE [LARGE SCALE GENOMIC DNA]</scope>
    <source>
        <strain evidence="12 13">MSJ-11</strain>
    </source>
</reference>
<comment type="cofactor">
    <cofactor evidence="1">
        <name>a divalent metal cation</name>
        <dbReference type="ChEBI" id="CHEBI:60240"/>
    </cofactor>
</comment>
<dbReference type="NCBIfam" id="TIGR00557">
    <property type="entry name" value="pdxA"/>
    <property type="match status" value="1"/>
</dbReference>